<name>A0A3L6QP73_PANMI</name>
<dbReference type="Proteomes" id="UP000275267">
    <property type="component" value="Unassembled WGS sequence"/>
</dbReference>
<accession>A0A3L6QP73</accession>
<protein>
    <submittedName>
        <fullName evidence="2">Uncharacterized protein</fullName>
    </submittedName>
</protein>
<feature type="region of interest" description="Disordered" evidence="1">
    <location>
        <begin position="1"/>
        <end position="59"/>
    </location>
</feature>
<feature type="compositionally biased region" description="Polar residues" evidence="1">
    <location>
        <begin position="1"/>
        <end position="12"/>
    </location>
</feature>
<dbReference type="EMBL" id="PQIB02000011">
    <property type="protein sequence ID" value="RLM85024.1"/>
    <property type="molecule type" value="Genomic_DNA"/>
</dbReference>
<gene>
    <name evidence="2" type="ORF">C2845_PM04G23240</name>
</gene>
<evidence type="ECO:0000256" key="1">
    <source>
        <dbReference type="SAM" id="MobiDB-lite"/>
    </source>
</evidence>
<keyword evidence="3" id="KW-1185">Reference proteome</keyword>
<organism evidence="2 3">
    <name type="scientific">Panicum miliaceum</name>
    <name type="common">Proso millet</name>
    <name type="synonym">Broomcorn millet</name>
    <dbReference type="NCBI Taxonomy" id="4540"/>
    <lineage>
        <taxon>Eukaryota</taxon>
        <taxon>Viridiplantae</taxon>
        <taxon>Streptophyta</taxon>
        <taxon>Embryophyta</taxon>
        <taxon>Tracheophyta</taxon>
        <taxon>Spermatophyta</taxon>
        <taxon>Magnoliopsida</taxon>
        <taxon>Liliopsida</taxon>
        <taxon>Poales</taxon>
        <taxon>Poaceae</taxon>
        <taxon>PACMAD clade</taxon>
        <taxon>Panicoideae</taxon>
        <taxon>Panicodae</taxon>
        <taxon>Paniceae</taxon>
        <taxon>Panicinae</taxon>
        <taxon>Panicum</taxon>
        <taxon>Panicum sect. Panicum</taxon>
    </lineage>
</organism>
<evidence type="ECO:0000313" key="2">
    <source>
        <dbReference type="EMBL" id="RLM85024.1"/>
    </source>
</evidence>
<reference evidence="3" key="1">
    <citation type="journal article" date="2019" name="Nat. Commun.">
        <title>The genome of broomcorn millet.</title>
        <authorList>
            <person name="Zou C."/>
            <person name="Miki D."/>
            <person name="Li D."/>
            <person name="Tang Q."/>
            <person name="Xiao L."/>
            <person name="Rajput S."/>
            <person name="Deng P."/>
            <person name="Jia W."/>
            <person name="Huang R."/>
            <person name="Zhang M."/>
            <person name="Sun Y."/>
            <person name="Hu J."/>
            <person name="Fu X."/>
            <person name="Schnable P.S."/>
            <person name="Li F."/>
            <person name="Zhang H."/>
            <person name="Feng B."/>
            <person name="Zhu X."/>
            <person name="Liu R."/>
            <person name="Schnable J.C."/>
            <person name="Zhu J.-K."/>
            <person name="Zhang H."/>
        </authorList>
    </citation>
    <scope>NUCLEOTIDE SEQUENCE [LARGE SCALE GENOMIC DNA]</scope>
</reference>
<proteinExistence type="predicted"/>
<feature type="compositionally biased region" description="Basic and acidic residues" evidence="1">
    <location>
        <begin position="30"/>
        <end position="40"/>
    </location>
</feature>
<dbReference type="AlphaFoldDB" id="A0A3L6QP73"/>
<evidence type="ECO:0000313" key="3">
    <source>
        <dbReference type="Proteomes" id="UP000275267"/>
    </source>
</evidence>
<comment type="caution">
    <text evidence="2">The sequence shown here is derived from an EMBL/GenBank/DDBJ whole genome shotgun (WGS) entry which is preliminary data.</text>
</comment>
<sequence>MSSPSPHNSTTTRHPHPRIELPVQLSTATREPRMQSEKMMKQSSLDLSEELRESREADDDWWASELLASRSTNEWWPGGQAEEAAATAMRSWGPAPTVAPIKPTLWTVLQQQ</sequence>